<dbReference type="Pfam" id="PF14237">
    <property type="entry name" value="GYF_2"/>
    <property type="match status" value="1"/>
</dbReference>
<name>A0ABT3EKQ7_9FLAO</name>
<reference evidence="4" key="1">
    <citation type="submission" date="2022-10" db="EMBL/GenBank/DDBJ databases">
        <title>Flavobacterium sp. nov., a bacterium isolated from lake sediment.</title>
        <authorList>
            <person name="Qu J.-H."/>
        </authorList>
    </citation>
    <scope>NUCLEOTIDE SEQUENCE</scope>
    <source>
        <strain evidence="4">TH16-21</strain>
    </source>
</reference>
<keyword evidence="5" id="KW-1185">Reference proteome</keyword>
<keyword evidence="2" id="KW-1133">Transmembrane helix</keyword>
<gene>
    <name evidence="4" type="ORF">OJ995_13130</name>
</gene>
<keyword evidence="2" id="KW-0812">Transmembrane</keyword>
<proteinExistence type="predicted"/>
<evidence type="ECO:0000313" key="5">
    <source>
        <dbReference type="Proteomes" id="UP001165677"/>
    </source>
</evidence>
<feature type="transmembrane region" description="Helical" evidence="2">
    <location>
        <begin position="92"/>
        <end position="110"/>
    </location>
</feature>
<keyword evidence="1" id="KW-0175">Coiled coil</keyword>
<feature type="coiled-coil region" evidence="1">
    <location>
        <begin position="129"/>
        <end position="236"/>
    </location>
</feature>
<dbReference type="InterPro" id="IPR025640">
    <property type="entry name" value="GYF_2"/>
</dbReference>
<keyword evidence="2" id="KW-0472">Membrane</keyword>
<sequence length="239" mass="28502">MKTFFLFIDDEQQGPFNLEELKTKKITRTTKVWYEGLEDWKNAEEIEELKSLFVSVPPPIKTFKTPPPIKKPLQEIEVEEEDKILGVRKKTFFISVGIFVLLLSLTFKMMQSFKKDKIEKGNKETEIYNEQLKIQNEEIAKQKEIIAEKERLEQERIEREREKARQKRINEIDNELNIAREELRKANKKLVNVTEFKFLRTANERESQIALAQEDISICQNNIEELEKEMRRLNPKWGN</sequence>
<dbReference type="RefSeq" id="WP_264369851.1">
    <property type="nucleotide sequence ID" value="NZ_JAPCIO010000014.1"/>
</dbReference>
<evidence type="ECO:0000256" key="2">
    <source>
        <dbReference type="SAM" id="Phobius"/>
    </source>
</evidence>
<protein>
    <submittedName>
        <fullName evidence="4">GYF domain-containing protein</fullName>
    </submittedName>
</protein>
<evidence type="ECO:0000256" key="1">
    <source>
        <dbReference type="SAM" id="Coils"/>
    </source>
</evidence>
<organism evidence="4 5">
    <name type="scientific">Flavobacterium lacisediminis</name>
    <dbReference type="NCBI Taxonomy" id="2989705"/>
    <lineage>
        <taxon>Bacteria</taxon>
        <taxon>Pseudomonadati</taxon>
        <taxon>Bacteroidota</taxon>
        <taxon>Flavobacteriia</taxon>
        <taxon>Flavobacteriales</taxon>
        <taxon>Flavobacteriaceae</taxon>
        <taxon>Flavobacterium</taxon>
    </lineage>
</organism>
<comment type="caution">
    <text evidence="4">The sequence shown here is derived from an EMBL/GenBank/DDBJ whole genome shotgun (WGS) entry which is preliminary data.</text>
</comment>
<evidence type="ECO:0000259" key="3">
    <source>
        <dbReference type="Pfam" id="PF14237"/>
    </source>
</evidence>
<evidence type="ECO:0000313" key="4">
    <source>
        <dbReference type="EMBL" id="MCW1149166.1"/>
    </source>
</evidence>
<accession>A0ABT3EKQ7</accession>
<feature type="domain" description="GYF" evidence="3">
    <location>
        <begin position="5"/>
        <end position="49"/>
    </location>
</feature>
<dbReference type="Proteomes" id="UP001165677">
    <property type="component" value="Unassembled WGS sequence"/>
</dbReference>
<dbReference type="EMBL" id="JAPCIO010000014">
    <property type="protein sequence ID" value="MCW1149166.1"/>
    <property type="molecule type" value="Genomic_DNA"/>
</dbReference>